<feature type="transmembrane region" description="Helical" evidence="3">
    <location>
        <begin position="172"/>
        <end position="189"/>
    </location>
</feature>
<proteinExistence type="predicted"/>
<evidence type="ECO:0000256" key="1">
    <source>
        <dbReference type="PROSITE-ProRule" id="PRU00339"/>
    </source>
</evidence>
<comment type="caution">
    <text evidence="4">The sequence shown here is derived from an EMBL/GenBank/DDBJ whole genome shotgun (WGS) entry which is preliminary data.</text>
</comment>
<dbReference type="Proteomes" id="UP001271780">
    <property type="component" value="Unassembled WGS sequence"/>
</dbReference>
<dbReference type="PROSITE" id="PS50005">
    <property type="entry name" value="TPR"/>
    <property type="match status" value="1"/>
</dbReference>
<accession>A0ABU4XE58</accession>
<evidence type="ECO:0000313" key="5">
    <source>
        <dbReference type="Proteomes" id="UP001271780"/>
    </source>
</evidence>
<dbReference type="EMBL" id="JAVIIZ010000006">
    <property type="protein sequence ID" value="MDX8472909.1"/>
    <property type="molecule type" value="Genomic_DNA"/>
</dbReference>
<feature type="repeat" description="TPR" evidence="1">
    <location>
        <begin position="428"/>
        <end position="461"/>
    </location>
</feature>
<evidence type="ECO:0000256" key="2">
    <source>
        <dbReference type="SAM" id="MobiDB-lite"/>
    </source>
</evidence>
<keyword evidence="5" id="KW-1185">Reference proteome</keyword>
<gene>
    <name evidence="4" type="ORF">RFM27_12575</name>
</gene>
<sequence length="597" mass="64131">MEPATPAAPAVRETLERLLASETFGRSERARRLLRYLVEREQAGEGDRLKGLSIAMDVFGKDGDFDSATDAVVRVQAGRLRELLEHYFANEGIAEPVRIAIPRGGYVPSYELNAIRLPAEAKPPDAGQLTAPSAEHFETPSPADASPADAVPLMTTPAPPPSASSLTRQLRFFWAAMVLVIAMLGVLVVRQGNAFLHSDEAAAPVDVETAGATGSVAPQTFDSLPLIYIAIKADGPQAARVASTLRAGLAGFDTIDFIGRDADATRDRSADPVSFVFDLIPGPAAGDVMIELQSVATGRVLLSRNLTSADSAPGAVESNIANLLTSTVPASGAIYSYIDQSDIRTSQIGCLVLDDRYYLDQSAKTHEAAYRCLEKLASEGTKSSLVYSELASLHLEAFNNHYAYPAGATVEQAMSFAHRAIQMGPMSPHAHRAYGYLNSRLGNTDEAIRWMRKAYELNPYDLGMAAAYGYGLIFAGRYQEGTPILAHAVEAFSGHPTWWDYGLFVGAFMQGDTKRAAIASESLRTTASKSHYLAARLIGAKISGRDKLASELANELTAEFPKFAANPRAVFVDRKYPADLTDRLVQSLRSAGIGNPS</sequence>
<dbReference type="SUPFAM" id="SSF48452">
    <property type="entry name" value="TPR-like"/>
    <property type="match status" value="1"/>
</dbReference>
<dbReference type="InterPro" id="IPR019734">
    <property type="entry name" value="TPR_rpt"/>
</dbReference>
<keyword evidence="3" id="KW-0812">Transmembrane</keyword>
<dbReference type="RefSeq" id="WP_320263169.1">
    <property type="nucleotide sequence ID" value="NZ_JAVIIX010000002.1"/>
</dbReference>
<dbReference type="InterPro" id="IPR011990">
    <property type="entry name" value="TPR-like_helical_dom_sf"/>
</dbReference>
<keyword evidence="3" id="KW-1133">Transmembrane helix</keyword>
<organism evidence="4 5">
    <name type="scientific">Mesorhizobium dulcispinae</name>
    <dbReference type="NCBI Taxonomy" id="3072316"/>
    <lineage>
        <taxon>Bacteria</taxon>
        <taxon>Pseudomonadati</taxon>
        <taxon>Pseudomonadota</taxon>
        <taxon>Alphaproteobacteria</taxon>
        <taxon>Hyphomicrobiales</taxon>
        <taxon>Phyllobacteriaceae</taxon>
        <taxon>Mesorhizobium</taxon>
    </lineage>
</organism>
<evidence type="ECO:0000256" key="3">
    <source>
        <dbReference type="SAM" id="Phobius"/>
    </source>
</evidence>
<keyword evidence="1" id="KW-0802">TPR repeat</keyword>
<feature type="region of interest" description="Disordered" evidence="2">
    <location>
        <begin position="123"/>
        <end position="147"/>
    </location>
</feature>
<reference evidence="4 5" key="1">
    <citation type="submission" date="2023-08" db="EMBL/GenBank/DDBJ databases">
        <title>Implementing the SeqCode for naming new Mesorhizobium species isolated from Vachellia karroo root nodules.</title>
        <authorList>
            <person name="Van Lill M."/>
        </authorList>
    </citation>
    <scope>NUCLEOTIDE SEQUENCE [LARGE SCALE GENOMIC DNA]</scope>
    <source>
        <strain evidence="4 5">VK23A</strain>
    </source>
</reference>
<dbReference type="Gene3D" id="1.25.40.10">
    <property type="entry name" value="Tetratricopeptide repeat domain"/>
    <property type="match status" value="1"/>
</dbReference>
<evidence type="ECO:0000313" key="4">
    <source>
        <dbReference type="EMBL" id="MDX8472909.1"/>
    </source>
</evidence>
<name>A0ABU4XE58_9HYPH</name>
<protein>
    <submittedName>
        <fullName evidence="4">Tetratricopeptide repeat protein</fullName>
    </submittedName>
</protein>
<keyword evidence="3" id="KW-0472">Membrane</keyword>